<feature type="region of interest" description="Disordered" evidence="1">
    <location>
        <begin position="784"/>
        <end position="819"/>
    </location>
</feature>
<dbReference type="PANTHER" id="PTHR34059">
    <property type="entry name" value="EXPRESSED PROTEIN"/>
    <property type="match status" value="1"/>
</dbReference>
<dbReference type="Pfam" id="PF20167">
    <property type="entry name" value="Transposase_32"/>
    <property type="match status" value="1"/>
</dbReference>
<accession>A0AAV1W192</accession>
<reference evidence="3 4" key="1">
    <citation type="submission" date="2024-03" db="EMBL/GenBank/DDBJ databases">
        <authorList>
            <person name="Martinez-Hernandez J."/>
        </authorList>
    </citation>
    <scope>NUCLEOTIDE SEQUENCE [LARGE SCALE GENOMIC DNA]</scope>
</reference>
<gene>
    <name evidence="3" type="ORF">LLUT_LOCUS3957</name>
</gene>
<name>A0AAV1W192_LUPLU</name>
<comment type="caution">
    <text evidence="3">The sequence shown here is derived from an EMBL/GenBank/DDBJ whole genome shotgun (WGS) entry which is preliminary data.</text>
</comment>
<dbReference type="InterPro" id="IPR008480">
    <property type="entry name" value="DUF761_pln"/>
</dbReference>
<evidence type="ECO:0000313" key="4">
    <source>
        <dbReference type="Proteomes" id="UP001497480"/>
    </source>
</evidence>
<dbReference type="EMBL" id="CAXHTB010000003">
    <property type="protein sequence ID" value="CAL0302897.1"/>
    <property type="molecule type" value="Genomic_DNA"/>
</dbReference>
<proteinExistence type="predicted"/>
<feature type="domain" description="Putative plant transposon protein" evidence="2">
    <location>
        <begin position="16"/>
        <end position="204"/>
    </location>
</feature>
<feature type="region of interest" description="Disordered" evidence="1">
    <location>
        <begin position="566"/>
        <end position="585"/>
    </location>
</feature>
<protein>
    <recommendedName>
        <fullName evidence="2">Putative plant transposon protein domain-containing protein</fullName>
    </recommendedName>
</protein>
<feature type="region of interest" description="Disordered" evidence="1">
    <location>
        <begin position="408"/>
        <end position="431"/>
    </location>
</feature>
<evidence type="ECO:0000256" key="1">
    <source>
        <dbReference type="SAM" id="MobiDB-lite"/>
    </source>
</evidence>
<feature type="compositionally biased region" description="Polar residues" evidence="1">
    <location>
        <begin position="883"/>
        <end position="898"/>
    </location>
</feature>
<keyword evidence="4" id="KW-1185">Reference proteome</keyword>
<feature type="region of interest" description="Disordered" evidence="1">
    <location>
        <begin position="997"/>
        <end position="1032"/>
    </location>
</feature>
<sequence length="1099" mass="122748">MEMNEYPEFMTPLNVLKWDALANPPDKFDPKVVRKFYANAYPLEGGEFVHKSWVRGKTILFDRDTINDLLNNSFEAQEGVMCNFCMAFAKKEFTPTNTTVFLCVAGRSYSCNNDGQALRIYRKHMTRLAQAWMIFVLHNVQPNRHISSLPLLVCHLVLTILKGMTIDVFEVIAGEMFRTMVHASKKGSIGYPSLITELCSQQGVQYWDLIHLIFIGIAVAYGLFSRRNVEQEIIEIETESSVVCGNASYVSKMFPDSTIFDENEYPCGFDEKRVMHCLNTQYFDGGAVGVFDEQLETQLSISEDNLNYSVGFDGTNVVQAWNSENYESEPVVVVAQPCHTIGECGEAVSYKPLGLPVRSLRLVSEGVGGVKYSNESVSSSGSKGSCKSSVKSRDKQFWDTGPSILERKFNDGDDTAGASASPIPWRSRSRKMRREKGYGNVTHPHPMHFRPYSVDETKFGALGSRSLPSVTPFSSHVAVYSSLNSTSPDNMNFCEVEMGKEEASYVPASEKMNFQEEDLRQKNTSFVSGSKNMNFEEEDFRETKTSYVPASESIIFREVDFGKKKLQGSSSRNGKMATKRKHATASYPSHFRPISVVETQFESLTSRSFQSVDSLSLHPGMYSSFDSSIPDNVNYQEEDIEQKKTSHLHSSEKVHLRQEDMGQERTFYAHASENVNFQEENLRQGKTRNVPASEYMNFQEEDMGLKKTSYVHASENVNFQEENSGQRKTSYVPASENMSFEEEDMGQRKTSYVNASENMIFQEENMGQQKTSSVPAFENMNFQEVPSSSRNGRMENKGKCAAVSHPSHIRPTSVDEPQFQSISSHSFPYMGSFSSRTSLSSCSSAAENMNSLKEDFGEKKSSHGSSSSSPLPPSIKNHDPVYSNESLPQGDIQSNLSDDSGDFNETWGEENPRGNKKSGMHATLSDSEKPAGLPKIPSRGKSVRTIRASGLSLGKIGIGEVSRKQSDEKKPNIVEAASARKDQMESEEPDFLLKAASKKTPDSYCPPKPEATFINGRIGDKLEPPKNVSGEDSDIELENIQLSSDEDVLSEHVNGSGLDSEVDKKASEFIAKFKAQIRLQKMGSIDRSKGQKTIRNFVR</sequence>
<dbReference type="AlphaFoldDB" id="A0AAV1W192"/>
<dbReference type="InterPro" id="IPR046796">
    <property type="entry name" value="Transposase_32_dom"/>
</dbReference>
<feature type="region of interest" description="Disordered" evidence="1">
    <location>
        <begin position="855"/>
        <end position="943"/>
    </location>
</feature>
<organism evidence="3 4">
    <name type="scientific">Lupinus luteus</name>
    <name type="common">European yellow lupine</name>
    <dbReference type="NCBI Taxonomy" id="3873"/>
    <lineage>
        <taxon>Eukaryota</taxon>
        <taxon>Viridiplantae</taxon>
        <taxon>Streptophyta</taxon>
        <taxon>Embryophyta</taxon>
        <taxon>Tracheophyta</taxon>
        <taxon>Spermatophyta</taxon>
        <taxon>Magnoliopsida</taxon>
        <taxon>eudicotyledons</taxon>
        <taxon>Gunneridae</taxon>
        <taxon>Pentapetalae</taxon>
        <taxon>rosids</taxon>
        <taxon>fabids</taxon>
        <taxon>Fabales</taxon>
        <taxon>Fabaceae</taxon>
        <taxon>Papilionoideae</taxon>
        <taxon>50 kb inversion clade</taxon>
        <taxon>genistoids sensu lato</taxon>
        <taxon>core genistoids</taxon>
        <taxon>Genisteae</taxon>
        <taxon>Lupinus</taxon>
    </lineage>
</organism>
<evidence type="ECO:0000259" key="2">
    <source>
        <dbReference type="Pfam" id="PF20167"/>
    </source>
</evidence>
<evidence type="ECO:0000313" key="3">
    <source>
        <dbReference type="EMBL" id="CAL0302897.1"/>
    </source>
</evidence>
<dbReference type="Pfam" id="PF05553">
    <property type="entry name" value="DUF761"/>
    <property type="match status" value="1"/>
</dbReference>
<dbReference type="PANTHER" id="PTHR34059:SF6">
    <property type="entry name" value="DUF4408 DOMAIN-CONTAINING PROTEIN"/>
    <property type="match status" value="1"/>
</dbReference>
<dbReference type="Proteomes" id="UP001497480">
    <property type="component" value="Unassembled WGS sequence"/>
</dbReference>